<feature type="domain" description="ANTAR" evidence="1">
    <location>
        <begin position="126"/>
        <end position="187"/>
    </location>
</feature>
<dbReference type="EMBL" id="JBIGIB010000001">
    <property type="protein sequence ID" value="MFG6465108.1"/>
    <property type="molecule type" value="Genomic_DNA"/>
</dbReference>
<sequence>MNLELHPSHAAASRGDPTLPLLLCTPAAPPQAAALQALGWTLRTVSALQPLPDAPALGLIYAPQGTELAHGAHPERDAGLPLVLLAPPPGAAERQAWLQRGVLHGLPPEVDAALLDQTLRWAAGLAAQLHAREQAAQARLDERKWTERAKGLLMQARGIDEAAAFALLRNTAMQTQAKLPEVARGVVHTSELAEALERAGAQRMLSQRLVKLQALRQWPGLSLAERREAQAVLDGSVERVAANLVRLRELLRQDLSAELSAVAAAWQQLDAALHARVPDLARSDRAAQSLLDASELLVARLSQRAGPRPVALLARVTRLRLLSQRLAKQGLLAQVLPGQDVRGLAEGLDEFNRAYDEVRAAPLAGPGLQPAFAEVDEAWRLLLRGLRVEQGDAVQRMHQGSERLLQALEGLIQAMQGSLQLILG</sequence>
<dbReference type="SMART" id="SM01012">
    <property type="entry name" value="ANTAR"/>
    <property type="match status" value="1"/>
</dbReference>
<dbReference type="Gene3D" id="1.10.10.10">
    <property type="entry name" value="Winged helix-like DNA-binding domain superfamily/Winged helix DNA-binding domain"/>
    <property type="match status" value="1"/>
</dbReference>
<evidence type="ECO:0000313" key="2">
    <source>
        <dbReference type="EMBL" id="MFG6465108.1"/>
    </source>
</evidence>
<dbReference type="InterPro" id="IPR036388">
    <property type="entry name" value="WH-like_DNA-bd_sf"/>
</dbReference>
<comment type="caution">
    <text evidence="2">The sequence shown here is derived from an EMBL/GenBank/DDBJ whole genome shotgun (WGS) entry which is preliminary data.</text>
</comment>
<dbReference type="InterPro" id="IPR005561">
    <property type="entry name" value="ANTAR"/>
</dbReference>
<organism evidence="2 3">
    <name type="scientific">Pelomonas baiyunensis</name>
    <dbReference type="NCBI Taxonomy" id="3299026"/>
    <lineage>
        <taxon>Bacteria</taxon>
        <taxon>Pseudomonadati</taxon>
        <taxon>Pseudomonadota</taxon>
        <taxon>Betaproteobacteria</taxon>
        <taxon>Burkholderiales</taxon>
        <taxon>Sphaerotilaceae</taxon>
        <taxon>Roseateles</taxon>
    </lineage>
</organism>
<reference evidence="2 3" key="1">
    <citation type="submission" date="2024-08" db="EMBL/GenBank/DDBJ databases">
        <authorList>
            <person name="Lu H."/>
        </authorList>
    </citation>
    <scope>NUCLEOTIDE SEQUENCE [LARGE SCALE GENOMIC DNA]</scope>
    <source>
        <strain evidence="2 3">BYS87W</strain>
    </source>
</reference>
<dbReference type="Proteomes" id="UP001606303">
    <property type="component" value="Unassembled WGS sequence"/>
</dbReference>
<dbReference type="RefSeq" id="WP_394380047.1">
    <property type="nucleotide sequence ID" value="NZ_JBIGIB010000001.1"/>
</dbReference>
<dbReference type="PROSITE" id="PS50921">
    <property type="entry name" value="ANTAR"/>
    <property type="match status" value="1"/>
</dbReference>
<name>A0ABW7GT51_9BURK</name>
<evidence type="ECO:0000259" key="1">
    <source>
        <dbReference type="PROSITE" id="PS50921"/>
    </source>
</evidence>
<evidence type="ECO:0000313" key="3">
    <source>
        <dbReference type="Proteomes" id="UP001606303"/>
    </source>
</evidence>
<gene>
    <name evidence="2" type="ORF">ACG01O_00660</name>
</gene>
<dbReference type="SUPFAM" id="SSF52172">
    <property type="entry name" value="CheY-like"/>
    <property type="match status" value="1"/>
</dbReference>
<accession>A0ABW7GT51</accession>
<dbReference type="Pfam" id="PF03861">
    <property type="entry name" value="ANTAR"/>
    <property type="match status" value="1"/>
</dbReference>
<keyword evidence="3" id="KW-1185">Reference proteome</keyword>
<dbReference type="InterPro" id="IPR011006">
    <property type="entry name" value="CheY-like_superfamily"/>
</dbReference>
<protein>
    <submittedName>
        <fullName evidence="2">ANTAR domain-containing response regulator</fullName>
    </submittedName>
</protein>
<proteinExistence type="predicted"/>